<evidence type="ECO:0000313" key="1">
    <source>
        <dbReference type="EMBL" id="DAF63678.1"/>
    </source>
</evidence>
<sequence length="111" mass="12624">MSKKRTVQFDCTGWMVSLCGKELKDDHFRSVFSDCQMSIHFKGDNIHNVCLNVFGVWDHLVLSCLKERFDLVPTKSTFSEGNYGHPSALSMRFKGDDLSRLLPLLPKLSAL</sequence>
<name>A0A8S5TK54_9CAUD</name>
<accession>A0A8S5TK54</accession>
<dbReference type="EMBL" id="BK032843">
    <property type="protein sequence ID" value="DAF63678.1"/>
    <property type="molecule type" value="Genomic_DNA"/>
</dbReference>
<proteinExistence type="predicted"/>
<protein>
    <submittedName>
        <fullName evidence="1">Uncharacterized protein</fullName>
    </submittedName>
</protein>
<organism evidence="1">
    <name type="scientific">Podoviridae sp. ctz6O13</name>
    <dbReference type="NCBI Taxonomy" id="2827757"/>
    <lineage>
        <taxon>Viruses</taxon>
        <taxon>Duplodnaviria</taxon>
        <taxon>Heunggongvirae</taxon>
        <taxon>Uroviricota</taxon>
        <taxon>Caudoviricetes</taxon>
    </lineage>
</organism>
<reference evidence="1" key="1">
    <citation type="journal article" date="2021" name="Proc. Natl. Acad. Sci. U.S.A.">
        <title>A Catalog of Tens of Thousands of Viruses from Human Metagenomes Reveals Hidden Associations with Chronic Diseases.</title>
        <authorList>
            <person name="Tisza M.J."/>
            <person name="Buck C.B."/>
        </authorList>
    </citation>
    <scope>NUCLEOTIDE SEQUENCE</scope>
    <source>
        <strain evidence="1">Ctz6O13</strain>
    </source>
</reference>